<reference evidence="4 5" key="1">
    <citation type="submission" date="2018-06" db="EMBL/GenBank/DDBJ databases">
        <title>Genomic Encyclopedia of Archaeal and Bacterial Type Strains, Phase II (KMG-II): from individual species to whole genera.</title>
        <authorList>
            <person name="Goeker M."/>
        </authorList>
    </citation>
    <scope>NUCLEOTIDE SEQUENCE [LARGE SCALE GENOMIC DNA]</scope>
    <source>
        <strain evidence="4 5">DSM 17205</strain>
    </source>
</reference>
<dbReference type="InterPro" id="IPR007492">
    <property type="entry name" value="LytTR_DNA-bd_dom"/>
</dbReference>
<dbReference type="PROSITE" id="PS50930">
    <property type="entry name" value="HTH_LYTTR"/>
    <property type="match status" value="1"/>
</dbReference>
<comment type="caution">
    <text evidence="4">The sequence shown here is derived from an EMBL/GenBank/DDBJ whole genome shotgun (WGS) entry which is preliminary data.</text>
</comment>
<dbReference type="Pfam" id="PF00072">
    <property type="entry name" value="Response_reg"/>
    <property type="match status" value="1"/>
</dbReference>
<gene>
    <name evidence="4" type="ORF">LX97_00581</name>
</gene>
<dbReference type="SMART" id="SM00850">
    <property type="entry name" value="LytTR"/>
    <property type="match status" value="1"/>
</dbReference>
<feature type="domain" description="Response regulatory" evidence="2">
    <location>
        <begin position="3"/>
        <end position="115"/>
    </location>
</feature>
<dbReference type="InterPro" id="IPR011006">
    <property type="entry name" value="CheY-like_superfamily"/>
</dbReference>
<proteinExistence type="predicted"/>
<dbReference type="SMART" id="SM00448">
    <property type="entry name" value="REC"/>
    <property type="match status" value="1"/>
</dbReference>
<evidence type="ECO:0000259" key="3">
    <source>
        <dbReference type="PROSITE" id="PS50930"/>
    </source>
</evidence>
<dbReference type="Gene3D" id="2.40.50.1020">
    <property type="entry name" value="LytTr DNA-binding domain"/>
    <property type="match status" value="1"/>
</dbReference>
<name>A0ABX5Q0I0_9FLAO</name>
<keyword evidence="5" id="KW-1185">Reference proteome</keyword>
<dbReference type="PANTHER" id="PTHR37299:SF1">
    <property type="entry name" value="STAGE 0 SPORULATION PROTEIN A HOMOLOG"/>
    <property type="match status" value="1"/>
</dbReference>
<dbReference type="SUPFAM" id="SSF52172">
    <property type="entry name" value="CheY-like"/>
    <property type="match status" value="1"/>
</dbReference>
<evidence type="ECO:0000313" key="4">
    <source>
        <dbReference type="EMBL" id="PZX43580.1"/>
    </source>
</evidence>
<evidence type="ECO:0000313" key="5">
    <source>
        <dbReference type="Proteomes" id="UP000248584"/>
    </source>
</evidence>
<dbReference type="Proteomes" id="UP000248584">
    <property type="component" value="Unassembled WGS sequence"/>
</dbReference>
<dbReference type="Pfam" id="PF04397">
    <property type="entry name" value="LytTR"/>
    <property type="match status" value="1"/>
</dbReference>
<evidence type="ECO:0000259" key="2">
    <source>
        <dbReference type="PROSITE" id="PS50110"/>
    </source>
</evidence>
<evidence type="ECO:0000256" key="1">
    <source>
        <dbReference type="PROSITE-ProRule" id="PRU00169"/>
    </source>
</evidence>
<dbReference type="EMBL" id="QKZR01000001">
    <property type="protein sequence ID" value="PZX43580.1"/>
    <property type="molecule type" value="Genomic_DNA"/>
</dbReference>
<feature type="domain" description="HTH LytTR-type" evidence="3">
    <location>
        <begin position="125"/>
        <end position="223"/>
    </location>
</feature>
<sequence length="224" mass="25592">MTNCIIVDDEELARALLETYVKKVGSLELKASFENPLEALAYLKQHKVDLVFLDIQMPDLKGTDLAELLQKTNTQVIFTTAYSEYALQGFELSALDYLLKPITFKRFLTAVEKLPAQTDVTNGKLTLKSGYDLHKISYDEIIYIESDSEYVNYHLVGGKKVMVYQSLAKLMESLPNTFMRVHRSYIIHKEKVTGLKGRDLVLTDKTIPVSDSYFEMVKRELFDG</sequence>
<dbReference type="RefSeq" id="WP_015361397.1">
    <property type="nucleotide sequence ID" value="NZ_QKZR01000001.1"/>
</dbReference>
<dbReference type="InterPro" id="IPR046947">
    <property type="entry name" value="LytR-like"/>
</dbReference>
<dbReference type="Gene3D" id="3.40.50.2300">
    <property type="match status" value="1"/>
</dbReference>
<dbReference type="PROSITE" id="PS50110">
    <property type="entry name" value="RESPONSE_REGULATORY"/>
    <property type="match status" value="1"/>
</dbReference>
<accession>A0ABX5Q0I0</accession>
<feature type="modified residue" description="4-aspartylphosphate" evidence="1">
    <location>
        <position position="54"/>
    </location>
</feature>
<protein>
    <submittedName>
        <fullName evidence="4">LytTR family two component transcriptional regulator</fullName>
    </submittedName>
</protein>
<organism evidence="4 5">
    <name type="scientific">Nonlabens dokdonensis</name>
    <dbReference type="NCBI Taxonomy" id="328515"/>
    <lineage>
        <taxon>Bacteria</taxon>
        <taxon>Pseudomonadati</taxon>
        <taxon>Bacteroidota</taxon>
        <taxon>Flavobacteriia</taxon>
        <taxon>Flavobacteriales</taxon>
        <taxon>Flavobacteriaceae</taxon>
        <taxon>Nonlabens</taxon>
    </lineage>
</organism>
<dbReference type="PANTHER" id="PTHR37299">
    <property type="entry name" value="TRANSCRIPTIONAL REGULATOR-RELATED"/>
    <property type="match status" value="1"/>
</dbReference>
<dbReference type="InterPro" id="IPR001789">
    <property type="entry name" value="Sig_transdc_resp-reg_receiver"/>
</dbReference>
<keyword evidence="1" id="KW-0597">Phosphoprotein</keyword>